<dbReference type="EMBL" id="CM003530">
    <property type="protein sequence ID" value="RCV19252.1"/>
    <property type="molecule type" value="Genomic_DNA"/>
</dbReference>
<evidence type="ECO:0000256" key="1">
    <source>
        <dbReference type="SAM" id="MobiDB-lite"/>
    </source>
</evidence>
<name>A0A368QMZ4_SETIT</name>
<gene>
    <name evidence="2" type="ORF">SETIT_3G369500v2</name>
</gene>
<reference evidence="2" key="2">
    <citation type="submission" date="2015-07" db="EMBL/GenBank/DDBJ databases">
        <authorList>
            <person name="Noorani M."/>
        </authorList>
    </citation>
    <scope>NUCLEOTIDE SEQUENCE</scope>
    <source>
        <strain evidence="2">Yugu1</strain>
    </source>
</reference>
<dbReference type="AlphaFoldDB" id="A0A368QMZ4"/>
<feature type="region of interest" description="Disordered" evidence="1">
    <location>
        <begin position="154"/>
        <end position="203"/>
    </location>
</feature>
<sequence length="203" mass="21868">MEAAAMALPFTMERQVRTTAGEQERQGRGSGGRRRDGPPRPTSRNSREGVVAAGGCEDSPSSPSTAPLLASEHERKEGAVASDGRGDGPLFSFSGAPPWRGRRPRLPQRARAGTGPAGWYGTSPKRCSKAWKDPAAGPERMRMRCGGELLPLTAGGARRRRRATRTPPRCWRRHHPRARERPQATVGGGGVAFLRDSRGTPTV</sequence>
<proteinExistence type="predicted"/>
<evidence type="ECO:0000313" key="2">
    <source>
        <dbReference type="EMBL" id="RCV19252.1"/>
    </source>
</evidence>
<feature type="compositionally biased region" description="Low complexity" evidence="1">
    <location>
        <begin position="59"/>
        <end position="70"/>
    </location>
</feature>
<feature type="compositionally biased region" description="Basic residues" evidence="1">
    <location>
        <begin position="157"/>
        <end position="178"/>
    </location>
</feature>
<organism evidence="2">
    <name type="scientific">Setaria italica</name>
    <name type="common">Foxtail millet</name>
    <name type="synonym">Panicum italicum</name>
    <dbReference type="NCBI Taxonomy" id="4555"/>
    <lineage>
        <taxon>Eukaryota</taxon>
        <taxon>Viridiplantae</taxon>
        <taxon>Streptophyta</taxon>
        <taxon>Embryophyta</taxon>
        <taxon>Tracheophyta</taxon>
        <taxon>Spermatophyta</taxon>
        <taxon>Magnoliopsida</taxon>
        <taxon>Liliopsida</taxon>
        <taxon>Poales</taxon>
        <taxon>Poaceae</taxon>
        <taxon>PACMAD clade</taxon>
        <taxon>Panicoideae</taxon>
        <taxon>Panicodae</taxon>
        <taxon>Paniceae</taxon>
        <taxon>Cenchrinae</taxon>
        <taxon>Setaria</taxon>
    </lineage>
</organism>
<protein>
    <submittedName>
        <fullName evidence="2">Uncharacterized protein</fullName>
    </submittedName>
</protein>
<reference evidence="2" key="1">
    <citation type="journal article" date="2012" name="Nat. Biotechnol.">
        <title>Reference genome sequence of the model plant Setaria.</title>
        <authorList>
            <person name="Bennetzen J.L."/>
            <person name="Schmutz J."/>
            <person name="Wang H."/>
            <person name="Percifield R."/>
            <person name="Hawkins J."/>
            <person name="Pontaroli A.C."/>
            <person name="Estep M."/>
            <person name="Feng L."/>
            <person name="Vaughn J.N."/>
            <person name="Grimwood J."/>
            <person name="Jenkins J."/>
            <person name="Barry K."/>
            <person name="Lindquist E."/>
            <person name="Hellsten U."/>
            <person name="Deshpande S."/>
            <person name="Wang X."/>
            <person name="Wu X."/>
            <person name="Mitros T."/>
            <person name="Triplett J."/>
            <person name="Yang X."/>
            <person name="Ye C.Y."/>
            <person name="Mauro-Herrera M."/>
            <person name="Wang L."/>
            <person name="Li P."/>
            <person name="Sharma M."/>
            <person name="Sharma R."/>
            <person name="Ronald P.C."/>
            <person name="Panaud O."/>
            <person name="Kellogg E.A."/>
            <person name="Brutnell T.P."/>
            <person name="Doust A.N."/>
            <person name="Tuskan G.A."/>
            <person name="Rokhsar D."/>
            <person name="Devos K.M."/>
        </authorList>
    </citation>
    <scope>NUCLEOTIDE SEQUENCE [LARGE SCALE GENOMIC DNA]</scope>
    <source>
        <strain evidence="2">Yugu1</strain>
    </source>
</reference>
<feature type="compositionally biased region" description="Basic and acidic residues" evidence="1">
    <location>
        <begin position="22"/>
        <end position="38"/>
    </location>
</feature>
<feature type="region of interest" description="Disordered" evidence="1">
    <location>
        <begin position="1"/>
        <end position="140"/>
    </location>
</feature>
<accession>A0A368QMZ4</accession>